<dbReference type="PROSITE" id="PS51197">
    <property type="entry name" value="HTH_RRF2_2"/>
    <property type="match status" value="1"/>
</dbReference>
<dbReference type="EMBL" id="BAAATJ010000015">
    <property type="protein sequence ID" value="GAA2403662.1"/>
    <property type="molecule type" value="Genomic_DNA"/>
</dbReference>
<feature type="compositionally biased region" description="Basic residues" evidence="1">
    <location>
        <begin position="63"/>
        <end position="74"/>
    </location>
</feature>
<protein>
    <submittedName>
        <fullName evidence="2">Uncharacterized protein</fullName>
    </submittedName>
</protein>
<sequence>MRLTKFTDLALRVVVRPAVADEAGTPASRQVAEAVAAPYTHVSEVVSRLQHPGVPEAGQGRRAGAHRRGTHRLGRLAGAAT</sequence>
<evidence type="ECO:0000313" key="3">
    <source>
        <dbReference type="Proteomes" id="UP001500058"/>
    </source>
</evidence>
<comment type="caution">
    <text evidence="2">The sequence shown here is derived from an EMBL/GenBank/DDBJ whole genome shotgun (WGS) entry which is preliminary data.</text>
</comment>
<name>A0ABP5VHW9_9ACTN</name>
<dbReference type="InterPro" id="IPR000944">
    <property type="entry name" value="Tscrpt_reg_Rrf2"/>
</dbReference>
<dbReference type="InterPro" id="IPR036388">
    <property type="entry name" value="WH-like_DNA-bd_sf"/>
</dbReference>
<dbReference type="Gene3D" id="1.10.10.10">
    <property type="entry name" value="Winged helix-like DNA-binding domain superfamily/Winged helix DNA-binding domain"/>
    <property type="match status" value="1"/>
</dbReference>
<evidence type="ECO:0000313" key="2">
    <source>
        <dbReference type="EMBL" id="GAA2403662.1"/>
    </source>
</evidence>
<dbReference type="Proteomes" id="UP001500058">
    <property type="component" value="Unassembled WGS sequence"/>
</dbReference>
<reference evidence="3" key="1">
    <citation type="journal article" date="2019" name="Int. J. Syst. Evol. Microbiol.">
        <title>The Global Catalogue of Microorganisms (GCM) 10K type strain sequencing project: providing services to taxonomists for standard genome sequencing and annotation.</title>
        <authorList>
            <consortium name="The Broad Institute Genomics Platform"/>
            <consortium name="The Broad Institute Genome Sequencing Center for Infectious Disease"/>
            <person name="Wu L."/>
            <person name="Ma J."/>
        </authorList>
    </citation>
    <scope>NUCLEOTIDE SEQUENCE [LARGE SCALE GENOMIC DNA]</scope>
    <source>
        <strain evidence="3">JCM 6921</strain>
    </source>
</reference>
<gene>
    <name evidence="2" type="ORF">GCM10010420_33680</name>
</gene>
<organism evidence="2 3">
    <name type="scientific">Streptomyces glaucosporus</name>
    <dbReference type="NCBI Taxonomy" id="284044"/>
    <lineage>
        <taxon>Bacteria</taxon>
        <taxon>Bacillati</taxon>
        <taxon>Actinomycetota</taxon>
        <taxon>Actinomycetes</taxon>
        <taxon>Kitasatosporales</taxon>
        <taxon>Streptomycetaceae</taxon>
        <taxon>Streptomyces</taxon>
    </lineage>
</organism>
<feature type="region of interest" description="Disordered" evidence="1">
    <location>
        <begin position="48"/>
        <end position="81"/>
    </location>
</feature>
<proteinExistence type="predicted"/>
<keyword evidence="3" id="KW-1185">Reference proteome</keyword>
<accession>A0ABP5VHW9</accession>
<evidence type="ECO:0000256" key="1">
    <source>
        <dbReference type="SAM" id="MobiDB-lite"/>
    </source>
</evidence>